<feature type="non-terminal residue" evidence="1">
    <location>
        <position position="1"/>
    </location>
</feature>
<dbReference type="Proteomes" id="UP000789901">
    <property type="component" value="Unassembled WGS sequence"/>
</dbReference>
<accession>A0ABN7VXU4</accession>
<organism evidence="1 2">
    <name type="scientific">Gigaspora margarita</name>
    <dbReference type="NCBI Taxonomy" id="4874"/>
    <lineage>
        <taxon>Eukaryota</taxon>
        <taxon>Fungi</taxon>
        <taxon>Fungi incertae sedis</taxon>
        <taxon>Mucoromycota</taxon>
        <taxon>Glomeromycotina</taxon>
        <taxon>Glomeromycetes</taxon>
        <taxon>Diversisporales</taxon>
        <taxon>Gigasporaceae</taxon>
        <taxon>Gigaspora</taxon>
    </lineage>
</organism>
<keyword evidence="2" id="KW-1185">Reference proteome</keyword>
<sequence>TEDPEIIVLFKFLNPNLKLPGHHTLSRCILSLYSEELQHQYIVEAKKHETGKVLVWGAEDISVKDGKTNNIIVTIKNFFIQAEIEELETDENEEIVIEDNLESSINDISEEWKAVLKEWSEGLISEKKSVEELESLFETEKLEETEALFFNELLTGLKHPADDPIGK</sequence>
<evidence type="ECO:0000313" key="1">
    <source>
        <dbReference type="EMBL" id="CAG8805082.1"/>
    </source>
</evidence>
<gene>
    <name evidence="1" type="ORF">GMARGA_LOCUS24006</name>
</gene>
<comment type="caution">
    <text evidence="1">The sequence shown here is derived from an EMBL/GenBank/DDBJ whole genome shotgun (WGS) entry which is preliminary data.</text>
</comment>
<protein>
    <submittedName>
        <fullName evidence="1">41638_t:CDS:1</fullName>
    </submittedName>
</protein>
<reference evidence="1 2" key="1">
    <citation type="submission" date="2021-06" db="EMBL/GenBank/DDBJ databases">
        <authorList>
            <person name="Kallberg Y."/>
            <person name="Tangrot J."/>
            <person name="Rosling A."/>
        </authorList>
    </citation>
    <scope>NUCLEOTIDE SEQUENCE [LARGE SCALE GENOMIC DNA]</scope>
    <source>
        <strain evidence="1 2">120-4 pot B 10/14</strain>
    </source>
</reference>
<dbReference type="EMBL" id="CAJVQB010024868">
    <property type="protein sequence ID" value="CAG8805082.1"/>
    <property type="molecule type" value="Genomic_DNA"/>
</dbReference>
<proteinExistence type="predicted"/>
<evidence type="ECO:0000313" key="2">
    <source>
        <dbReference type="Proteomes" id="UP000789901"/>
    </source>
</evidence>
<name>A0ABN7VXU4_GIGMA</name>